<proteinExistence type="predicted"/>
<feature type="non-terminal residue" evidence="1">
    <location>
        <position position="1"/>
    </location>
</feature>
<keyword evidence="2" id="KW-1185">Reference proteome</keyword>
<dbReference type="EMBL" id="CP069023">
    <property type="protein sequence ID" value="QRC90789.1"/>
    <property type="molecule type" value="Genomic_DNA"/>
</dbReference>
<protein>
    <submittedName>
        <fullName evidence="1">Uncharacterized protein</fullName>
    </submittedName>
</protein>
<sequence length="67" mass="7468">KDYSSHTMQNCVLQLQATTKLTRLRPPGGFSHMAACCIGYHQHTPASVWLLEQDTTIACLLCWSSCI</sequence>
<dbReference type="VEuPathDB" id="FungiDB:JI435_300190"/>
<gene>
    <name evidence="1" type="ORF">JI435_300190</name>
</gene>
<evidence type="ECO:0000313" key="1">
    <source>
        <dbReference type="EMBL" id="QRC90789.1"/>
    </source>
</evidence>
<reference evidence="2" key="1">
    <citation type="journal article" date="2021" name="BMC Genomics">
        <title>Chromosome-level genome assembly and manually-curated proteome of model necrotroph Parastagonospora nodorum Sn15 reveals a genome-wide trove of candidate effector homologs, and redundancy of virulence-related functions within an accessory chromosome.</title>
        <authorList>
            <person name="Bertazzoni S."/>
            <person name="Jones D.A.B."/>
            <person name="Phan H.T."/>
            <person name="Tan K.-C."/>
            <person name="Hane J.K."/>
        </authorList>
    </citation>
    <scope>NUCLEOTIDE SEQUENCE [LARGE SCALE GENOMIC DNA]</scope>
    <source>
        <strain evidence="2">SN15 / ATCC MYA-4574 / FGSC 10173)</strain>
    </source>
</reference>
<evidence type="ECO:0000313" key="2">
    <source>
        <dbReference type="Proteomes" id="UP000663193"/>
    </source>
</evidence>
<organism evidence="1 2">
    <name type="scientific">Phaeosphaeria nodorum (strain SN15 / ATCC MYA-4574 / FGSC 10173)</name>
    <name type="common">Glume blotch fungus</name>
    <name type="synonym">Parastagonospora nodorum</name>
    <dbReference type="NCBI Taxonomy" id="321614"/>
    <lineage>
        <taxon>Eukaryota</taxon>
        <taxon>Fungi</taxon>
        <taxon>Dikarya</taxon>
        <taxon>Ascomycota</taxon>
        <taxon>Pezizomycotina</taxon>
        <taxon>Dothideomycetes</taxon>
        <taxon>Pleosporomycetidae</taxon>
        <taxon>Pleosporales</taxon>
        <taxon>Pleosporineae</taxon>
        <taxon>Phaeosphaeriaceae</taxon>
        <taxon>Parastagonospora</taxon>
    </lineage>
</organism>
<dbReference type="AlphaFoldDB" id="A0A7U2EPV5"/>
<accession>A0A7U2EPV5</accession>
<name>A0A7U2EPV5_PHANO</name>
<dbReference type="Proteomes" id="UP000663193">
    <property type="component" value="Chromosome 1"/>
</dbReference>